<protein>
    <submittedName>
        <fullName evidence="2">Uncharacterized protein DUF4365</fullName>
    </submittedName>
</protein>
<dbReference type="Pfam" id="PF14280">
    <property type="entry name" value="DUF4365"/>
    <property type="match status" value="1"/>
</dbReference>
<dbReference type="AlphaFoldDB" id="A0A2P8I490"/>
<accession>A0A2P8I490</accession>
<dbReference type="OrthoDB" id="4555843at2"/>
<sequence length="191" mass="21185">MSIVNDGNILGADEDLHRGTLDGGLPFGARQEQFSLGFVRMVAAAAGCSIKSHATDYDGVDITITSSAEYERFYSPDFELQLKCTTRQDLLASDHLAWRMERKPFLKLVNPKRYNEAFLGVLVIPDDPAKLLELTEDNFTSSSRMYWEHAAKLGSIGDDAESKTVHLPRSNLFTVDALRGIMQRIGEGGGW</sequence>
<dbReference type="InterPro" id="IPR025375">
    <property type="entry name" value="DUF4365"/>
</dbReference>
<dbReference type="RefSeq" id="WP_106618015.1">
    <property type="nucleotide sequence ID" value="NZ_PYAX01000009.1"/>
</dbReference>
<name>A0A2P8I490_SACCR</name>
<dbReference type="Proteomes" id="UP000241118">
    <property type="component" value="Unassembled WGS sequence"/>
</dbReference>
<evidence type="ECO:0000313" key="3">
    <source>
        <dbReference type="Proteomes" id="UP000241118"/>
    </source>
</evidence>
<dbReference type="EMBL" id="PYAX01000009">
    <property type="protein sequence ID" value="PSL53286.1"/>
    <property type="molecule type" value="Genomic_DNA"/>
</dbReference>
<proteinExistence type="predicted"/>
<keyword evidence="3" id="KW-1185">Reference proteome</keyword>
<reference evidence="2 3" key="1">
    <citation type="submission" date="2018-03" db="EMBL/GenBank/DDBJ databases">
        <title>Genomic Encyclopedia of Type Strains, Phase III (KMG-III): the genomes of soil and plant-associated and newly described type strains.</title>
        <authorList>
            <person name="Whitman W."/>
        </authorList>
    </citation>
    <scope>NUCLEOTIDE SEQUENCE [LARGE SCALE GENOMIC DNA]</scope>
    <source>
        <strain evidence="2 3">CGMCC 4.7097</strain>
    </source>
</reference>
<gene>
    <name evidence="2" type="ORF">B0I31_10976</name>
</gene>
<feature type="domain" description="DUF4365" evidence="1">
    <location>
        <begin position="32"/>
        <end position="185"/>
    </location>
</feature>
<organism evidence="2 3">
    <name type="scientific">Saccharothrix carnea</name>
    <dbReference type="NCBI Taxonomy" id="1280637"/>
    <lineage>
        <taxon>Bacteria</taxon>
        <taxon>Bacillati</taxon>
        <taxon>Actinomycetota</taxon>
        <taxon>Actinomycetes</taxon>
        <taxon>Pseudonocardiales</taxon>
        <taxon>Pseudonocardiaceae</taxon>
        <taxon>Saccharothrix</taxon>
    </lineage>
</organism>
<comment type="caution">
    <text evidence="2">The sequence shown here is derived from an EMBL/GenBank/DDBJ whole genome shotgun (WGS) entry which is preliminary data.</text>
</comment>
<evidence type="ECO:0000313" key="2">
    <source>
        <dbReference type="EMBL" id="PSL53286.1"/>
    </source>
</evidence>
<evidence type="ECO:0000259" key="1">
    <source>
        <dbReference type="Pfam" id="PF14280"/>
    </source>
</evidence>